<dbReference type="AlphaFoldDB" id="A0A2A5B6Z0"/>
<dbReference type="Gene3D" id="2.30.110.10">
    <property type="entry name" value="Electron Transport, Fmn-binding Protein, Chain A"/>
    <property type="match status" value="1"/>
</dbReference>
<comment type="caution">
    <text evidence="1">The sequence shown here is derived from an EMBL/GenBank/DDBJ whole genome shotgun (WGS) entry which is preliminary data.</text>
</comment>
<accession>A0A2A5B6Z0</accession>
<gene>
    <name evidence="1" type="ORF">COA96_03695</name>
</gene>
<evidence type="ECO:0000313" key="2">
    <source>
        <dbReference type="Proteomes" id="UP000218327"/>
    </source>
</evidence>
<organism evidence="1 2">
    <name type="scientific">SAR86 cluster bacterium</name>
    <dbReference type="NCBI Taxonomy" id="2030880"/>
    <lineage>
        <taxon>Bacteria</taxon>
        <taxon>Pseudomonadati</taxon>
        <taxon>Pseudomonadota</taxon>
        <taxon>Gammaproteobacteria</taxon>
        <taxon>SAR86 cluster</taxon>
    </lineage>
</organism>
<sequence length="152" mass="17088">MFKFLRNLISLINSSFNSSRLDELIDIIIELRDSGNEVSVQIDGDSATYTCTVDGFNAKHHVLVISNMRPSMQMNSLQKGKGMRVRAGKHGKIINFECSYLEPLIENQNTALQLKMERQSKVASCATTFNFIPAGIHNENSTLNKQATERLH</sequence>
<protein>
    <submittedName>
        <fullName evidence="1">Uncharacterized protein</fullName>
    </submittedName>
</protein>
<reference evidence="2" key="1">
    <citation type="submission" date="2017-08" db="EMBL/GenBank/DDBJ databases">
        <title>A dynamic microbial community with high functional redundancy inhabits the cold, oxic subseafloor aquifer.</title>
        <authorList>
            <person name="Tully B.J."/>
            <person name="Wheat C.G."/>
            <person name="Glazer B.T."/>
            <person name="Huber J.A."/>
        </authorList>
    </citation>
    <scope>NUCLEOTIDE SEQUENCE [LARGE SCALE GENOMIC DNA]</scope>
</reference>
<proteinExistence type="predicted"/>
<dbReference type="InterPro" id="IPR012349">
    <property type="entry name" value="Split_barrel_FMN-bd"/>
</dbReference>
<name>A0A2A5B6Z0_9GAMM</name>
<dbReference type="EMBL" id="NVVJ01000007">
    <property type="protein sequence ID" value="PCJ27299.1"/>
    <property type="molecule type" value="Genomic_DNA"/>
</dbReference>
<dbReference type="Proteomes" id="UP000218327">
    <property type="component" value="Unassembled WGS sequence"/>
</dbReference>
<evidence type="ECO:0000313" key="1">
    <source>
        <dbReference type="EMBL" id="PCJ27299.1"/>
    </source>
</evidence>